<dbReference type="PANTHER" id="PTHR14281">
    <property type="entry name" value="KINETOCHORE PROTEIN SPC25-RELATED"/>
    <property type="match status" value="1"/>
</dbReference>
<dbReference type="GO" id="GO:0031262">
    <property type="term" value="C:Ndc80 complex"/>
    <property type="evidence" value="ECO:0007669"/>
    <property type="project" value="InterPro"/>
</dbReference>
<dbReference type="GO" id="GO:0051301">
    <property type="term" value="P:cell division"/>
    <property type="evidence" value="ECO:0007669"/>
    <property type="project" value="UniProtKB-UniRule"/>
</dbReference>
<dbReference type="GO" id="GO:0007059">
    <property type="term" value="P:chromosome segregation"/>
    <property type="evidence" value="ECO:0007669"/>
    <property type="project" value="InterPro"/>
</dbReference>
<evidence type="ECO:0000313" key="12">
    <source>
        <dbReference type="Proteomes" id="UP000541444"/>
    </source>
</evidence>
<dbReference type="InterPro" id="IPR045143">
    <property type="entry name" value="Spc25"/>
</dbReference>
<keyword evidence="7 9" id="KW-0131">Cell cycle</keyword>
<gene>
    <name evidence="11" type="ORF">GIB67_038777</name>
</gene>
<sequence>MDTNQGIRHKEHIQDAISWYNKFLGFRVEGGHGVKFIFNNINSSQNPNEEYSFTLRHADDNYTLLDYDPYLGDMKEFIQELNQTNGLFKFVRIMREKFQATTLKVIAVEQRADKPILPSTSDGADEVINFGNCSMKMGRPTGTPKSDAWDPRFLSTINTFTVTNVLDEVRLFLFMVAKIPFKIQKSVGLEEEIIGDSM</sequence>
<name>A0A7J7M0Q7_9MAGN</name>
<evidence type="ECO:0000256" key="9">
    <source>
        <dbReference type="RuleBase" id="RU367150"/>
    </source>
</evidence>
<feature type="domain" description="Chromosome segregation protein Spc25 C-terminal" evidence="10">
    <location>
        <begin position="30"/>
        <end position="99"/>
    </location>
</feature>
<dbReference type="CDD" id="cd23784">
    <property type="entry name" value="RWD_Spc25"/>
    <property type="match status" value="1"/>
</dbReference>
<dbReference type="Proteomes" id="UP000541444">
    <property type="component" value="Unassembled WGS sequence"/>
</dbReference>
<protein>
    <recommendedName>
        <fullName evidence="9">Kinetochore protein SPC25</fullName>
    </recommendedName>
</protein>
<keyword evidence="9" id="KW-0995">Kinetochore</keyword>
<organism evidence="11 12">
    <name type="scientific">Kingdonia uniflora</name>
    <dbReference type="NCBI Taxonomy" id="39325"/>
    <lineage>
        <taxon>Eukaryota</taxon>
        <taxon>Viridiplantae</taxon>
        <taxon>Streptophyta</taxon>
        <taxon>Embryophyta</taxon>
        <taxon>Tracheophyta</taxon>
        <taxon>Spermatophyta</taxon>
        <taxon>Magnoliopsida</taxon>
        <taxon>Ranunculales</taxon>
        <taxon>Circaeasteraceae</taxon>
        <taxon>Kingdonia</taxon>
    </lineage>
</organism>
<dbReference type="GO" id="GO:0005634">
    <property type="term" value="C:nucleus"/>
    <property type="evidence" value="ECO:0007669"/>
    <property type="project" value="UniProtKB-SubCell"/>
</dbReference>
<dbReference type="OrthoDB" id="6353017at2759"/>
<keyword evidence="6" id="KW-0175">Coiled coil</keyword>
<accession>A0A7J7M0Q7</accession>
<evidence type="ECO:0000256" key="8">
    <source>
        <dbReference type="ARBA" id="ARBA00023328"/>
    </source>
</evidence>
<dbReference type="Gene3D" id="3.30.457.50">
    <property type="entry name" value="Chromosome segregation protein Spc25"/>
    <property type="match status" value="1"/>
</dbReference>
<comment type="subunit">
    <text evidence="9">Component of the NDC80 complex.</text>
</comment>
<reference evidence="11 12" key="1">
    <citation type="journal article" date="2020" name="IScience">
        <title>Genome Sequencing of the Endangered Kingdonia uniflora (Circaeasteraceae, Ranunculales) Reveals Potential Mechanisms of Evolutionary Specialization.</title>
        <authorList>
            <person name="Sun Y."/>
            <person name="Deng T."/>
            <person name="Zhang A."/>
            <person name="Moore M.J."/>
            <person name="Landis J.B."/>
            <person name="Lin N."/>
            <person name="Zhang H."/>
            <person name="Zhang X."/>
            <person name="Huang J."/>
            <person name="Zhang X."/>
            <person name="Sun H."/>
            <person name="Wang H."/>
        </authorList>
    </citation>
    <scope>NUCLEOTIDE SEQUENCE [LARGE SCALE GENOMIC DNA]</scope>
    <source>
        <strain evidence="11">TB1705</strain>
        <tissue evidence="11">Leaf</tissue>
    </source>
</reference>
<proteinExistence type="inferred from homology"/>
<evidence type="ECO:0000259" key="10">
    <source>
        <dbReference type="Pfam" id="PF08234"/>
    </source>
</evidence>
<evidence type="ECO:0000256" key="2">
    <source>
        <dbReference type="ARBA" id="ARBA00006379"/>
    </source>
</evidence>
<keyword evidence="9" id="KW-0539">Nucleus</keyword>
<evidence type="ECO:0000256" key="7">
    <source>
        <dbReference type="ARBA" id="ARBA00023306"/>
    </source>
</evidence>
<keyword evidence="3 9" id="KW-0158">Chromosome</keyword>
<keyword evidence="5 9" id="KW-0498">Mitosis</keyword>
<keyword evidence="8 9" id="KW-0137">Centromere</keyword>
<evidence type="ECO:0000256" key="5">
    <source>
        <dbReference type="ARBA" id="ARBA00022776"/>
    </source>
</evidence>
<dbReference type="EMBL" id="JACGCM010001845">
    <property type="protein sequence ID" value="KAF6148422.1"/>
    <property type="molecule type" value="Genomic_DNA"/>
</dbReference>
<comment type="caution">
    <text evidence="11">The sequence shown here is derived from an EMBL/GenBank/DDBJ whole genome shotgun (WGS) entry which is preliminary data.</text>
</comment>
<comment type="subcellular location">
    <subcellularLocation>
        <location evidence="1">Chromosome</location>
        <location evidence="1">Centromere</location>
    </subcellularLocation>
    <subcellularLocation>
        <location evidence="9">Nucleus</location>
    </subcellularLocation>
    <subcellularLocation>
        <location evidence="9">Chromosome</location>
        <location evidence="9">Centromere</location>
        <location evidence="9">Kinetochore</location>
    </subcellularLocation>
</comment>
<dbReference type="AlphaFoldDB" id="A0A7J7M0Q7"/>
<dbReference type="Pfam" id="PF08234">
    <property type="entry name" value="Spindle_Spc25"/>
    <property type="match status" value="1"/>
</dbReference>
<keyword evidence="4 9" id="KW-0132">Cell division</keyword>
<evidence type="ECO:0000256" key="3">
    <source>
        <dbReference type="ARBA" id="ARBA00022454"/>
    </source>
</evidence>
<evidence type="ECO:0000256" key="4">
    <source>
        <dbReference type="ARBA" id="ARBA00022618"/>
    </source>
</evidence>
<dbReference type="InterPro" id="IPR013255">
    <property type="entry name" value="Spc25_C"/>
</dbReference>
<dbReference type="PANTHER" id="PTHR14281:SF0">
    <property type="entry name" value="KINETOCHORE PROTEIN SPC25"/>
    <property type="match status" value="1"/>
</dbReference>
<evidence type="ECO:0000313" key="11">
    <source>
        <dbReference type="EMBL" id="KAF6148422.1"/>
    </source>
</evidence>
<keyword evidence="12" id="KW-1185">Reference proteome</keyword>
<comment type="similarity">
    <text evidence="2 9">Belongs to the SPC25 family.</text>
</comment>
<evidence type="ECO:0000256" key="1">
    <source>
        <dbReference type="ARBA" id="ARBA00004584"/>
    </source>
</evidence>
<comment type="function">
    <text evidence="9">Acts as a component of the essential kinetochore-associated NDC80 complex, which is required for chromosome segregation and spindle checkpoint activity.</text>
</comment>
<feature type="non-terminal residue" evidence="11">
    <location>
        <position position="1"/>
    </location>
</feature>
<evidence type="ECO:0000256" key="6">
    <source>
        <dbReference type="ARBA" id="ARBA00023054"/>
    </source>
</evidence>
<dbReference type="FunFam" id="3.30.457.50:FF:000001">
    <property type="entry name" value="Probable kinetochore protein spc25"/>
    <property type="match status" value="1"/>
</dbReference>